<dbReference type="SUPFAM" id="SSF55785">
    <property type="entry name" value="PYP-like sensor domain (PAS domain)"/>
    <property type="match status" value="1"/>
</dbReference>
<dbReference type="OrthoDB" id="7052318at2"/>
<dbReference type="PROSITE" id="PS50887">
    <property type="entry name" value="GGDEF"/>
    <property type="match status" value="1"/>
</dbReference>
<dbReference type="InterPro" id="IPR013656">
    <property type="entry name" value="PAS_4"/>
</dbReference>
<keyword evidence="4" id="KW-1185">Reference proteome</keyword>
<dbReference type="InterPro" id="IPR000160">
    <property type="entry name" value="GGDEF_dom"/>
</dbReference>
<dbReference type="PANTHER" id="PTHR33121">
    <property type="entry name" value="CYCLIC DI-GMP PHOSPHODIESTERASE PDEF"/>
    <property type="match status" value="1"/>
</dbReference>
<organism evidence="3 4">
    <name type="scientific">Hydrocarboniphaga effusa AP103</name>
    <dbReference type="NCBI Taxonomy" id="1172194"/>
    <lineage>
        <taxon>Bacteria</taxon>
        <taxon>Pseudomonadati</taxon>
        <taxon>Pseudomonadota</taxon>
        <taxon>Gammaproteobacteria</taxon>
        <taxon>Nevskiales</taxon>
        <taxon>Nevskiaceae</taxon>
        <taxon>Hydrocarboniphaga</taxon>
    </lineage>
</organism>
<evidence type="ECO:0008006" key="5">
    <source>
        <dbReference type="Google" id="ProtNLM"/>
    </source>
</evidence>
<evidence type="ECO:0000313" key="3">
    <source>
        <dbReference type="EMBL" id="EIT69635.1"/>
    </source>
</evidence>
<dbReference type="GO" id="GO:0071111">
    <property type="term" value="F:cyclic-guanylate-specific phosphodiesterase activity"/>
    <property type="evidence" value="ECO:0007669"/>
    <property type="project" value="InterPro"/>
</dbReference>
<evidence type="ECO:0000259" key="1">
    <source>
        <dbReference type="PROSITE" id="PS50883"/>
    </source>
</evidence>
<dbReference type="Gene3D" id="3.30.450.20">
    <property type="entry name" value="PAS domain"/>
    <property type="match status" value="1"/>
</dbReference>
<dbReference type="EMBL" id="AKGD01000002">
    <property type="protein sequence ID" value="EIT69635.1"/>
    <property type="molecule type" value="Genomic_DNA"/>
</dbReference>
<feature type="domain" description="EAL" evidence="1">
    <location>
        <begin position="431"/>
        <end position="682"/>
    </location>
</feature>
<dbReference type="InterPro" id="IPR000014">
    <property type="entry name" value="PAS"/>
</dbReference>
<dbReference type="PANTHER" id="PTHR33121:SF23">
    <property type="entry name" value="CYCLIC DI-GMP PHOSPHODIESTERASE PDEB"/>
    <property type="match status" value="1"/>
</dbReference>
<dbReference type="InterPro" id="IPR029787">
    <property type="entry name" value="Nucleotide_cyclase"/>
</dbReference>
<gene>
    <name evidence="3" type="ORF">WQQ_32170</name>
</gene>
<reference evidence="3 4" key="1">
    <citation type="journal article" date="2012" name="J. Bacteriol.">
        <title>Genome Sequence of n-Alkane-Degrading Hydrocarboniphaga effusa Strain AP103T (ATCC BAA-332T).</title>
        <authorList>
            <person name="Chang H.K."/>
            <person name="Zylstra G.J."/>
            <person name="Chae J.C."/>
        </authorList>
    </citation>
    <scope>NUCLEOTIDE SEQUENCE [LARGE SCALE GENOMIC DNA]</scope>
    <source>
        <strain evidence="3 4">AP103</strain>
    </source>
</reference>
<dbReference type="Pfam" id="PF00990">
    <property type="entry name" value="GGDEF"/>
    <property type="match status" value="1"/>
</dbReference>
<dbReference type="STRING" id="1172194.WQQ_32170"/>
<dbReference type="CDD" id="cd01948">
    <property type="entry name" value="EAL"/>
    <property type="match status" value="1"/>
</dbReference>
<evidence type="ECO:0000259" key="2">
    <source>
        <dbReference type="PROSITE" id="PS50887"/>
    </source>
</evidence>
<comment type="caution">
    <text evidence="3">The sequence shown here is derived from an EMBL/GenBank/DDBJ whole genome shotgun (WGS) entry which is preliminary data.</text>
</comment>
<dbReference type="InterPro" id="IPR043128">
    <property type="entry name" value="Rev_trsase/Diguanyl_cyclase"/>
</dbReference>
<name>I8T6S6_9GAMM</name>
<dbReference type="Pfam" id="PF08448">
    <property type="entry name" value="PAS_4"/>
    <property type="match status" value="1"/>
</dbReference>
<protein>
    <recommendedName>
        <fullName evidence="5">EAL domain-containing protein</fullName>
    </recommendedName>
</protein>
<dbReference type="InterPro" id="IPR001633">
    <property type="entry name" value="EAL_dom"/>
</dbReference>
<evidence type="ECO:0000313" key="4">
    <source>
        <dbReference type="Proteomes" id="UP000003704"/>
    </source>
</evidence>
<dbReference type="SUPFAM" id="SSF141868">
    <property type="entry name" value="EAL domain-like"/>
    <property type="match status" value="1"/>
</dbReference>
<dbReference type="SUPFAM" id="SSF55073">
    <property type="entry name" value="Nucleotide cyclase"/>
    <property type="match status" value="1"/>
</dbReference>
<dbReference type="Pfam" id="PF00563">
    <property type="entry name" value="EAL"/>
    <property type="match status" value="1"/>
</dbReference>
<dbReference type="AlphaFoldDB" id="I8T6S6"/>
<dbReference type="Proteomes" id="UP000003704">
    <property type="component" value="Unassembled WGS sequence"/>
</dbReference>
<accession>I8T6S6</accession>
<proteinExistence type="predicted"/>
<dbReference type="InterPro" id="IPR035965">
    <property type="entry name" value="PAS-like_dom_sf"/>
</dbReference>
<dbReference type="InterPro" id="IPR050706">
    <property type="entry name" value="Cyclic-di-GMP_PDE-like"/>
</dbReference>
<dbReference type="CDD" id="cd00130">
    <property type="entry name" value="PAS"/>
    <property type="match status" value="1"/>
</dbReference>
<dbReference type="PROSITE" id="PS50883">
    <property type="entry name" value="EAL"/>
    <property type="match status" value="1"/>
</dbReference>
<dbReference type="InterPro" id="IPR035919">
    <property type="entry name" value="EAL_sf"/>
</dbReference>
<dbReference type="SMART" id="SM00091">
    <property type="entry name" value="PAS"/>
    <property type="match status" value="1"/>
</dbReference>
<dbReference type="Gene3D" id="3.20.20.450">
    <property type="entry name" value="EAL domain"/>
    <property type="match status" value="1"/>
</dbReference>
<dbReference type="Gene3D" id="3.30.70.270">
    <property type="match status" value="1"/>
</dbReference>
<dbReference type="RefSeq" id="WP_007186156.1">
    <property type="nucleotide sequence ID" value="NZ_AKGD01000002.1"/>
</dbReference>
<sequence>MNAFSAQGTAVAWVLGGPEENTRIIEADLRQAGLAIRVGWIADLDELGDALGRGLPDLLFCFEFLPGDLLKESIALCASLAPGLPMLSLGPSASASATLAALTLGAADRVTLEDDHALEHLDHVYRRESQRGRLGRELQRLRPRLAAFEARHREQLLLNVDAAVQASDGLVTLVNEAFAELIGEADPASLLGRPLIDLVAVEQQPRVKEELRQFLRGHRVDRSLDTALLHVSGASLPVRLQIALGSLDGEDFVEWRVLPESPVKTGRAVLGDRLALFRHLGVPAADSRPRAALLLVVDGFSALEASLGLEDAERLVGHVGSAITALLGHSDTLFRFSNDEWLAILHRDSVSDIEQLAERLCRDLAAPLYTAGSHQTRITLTVCAYPIGLKENAVAVIEPLVREGRRLSTETPGQMVMLGQTARDSAEARDLAERGDQLRAALEHHRLRLAYQSIASLEGDARMHADVLVRMVDEHNRELHASEFLPTAEKLGLMAEIDRWVVGRALGVLAKREINPLPALLLIRLSAETLREADAFLEWIPTALGPRKLLHRELCFTLQESVAQGQLGKAAQLAQALDELGAGLALEHYGLGAQSVPLLDELPLRFVRFAPQLTRLFGEPNTQQRMTDLIRAAKQRGIKTIVSHVEDANLMARMWQMGVDYIQGYYIQEPDVVLLATDAVRR</sequence>
<feature type="domain" description="GGDEF" evidence="2">
    <location>
        <begin position="288"/>
        <end position="421"/>
    </location>
</feature>
<dbReference type="SMART" id="SM00052">
    <property type="entry name" value="EAL"/>
    <property type="match status" value="1"/>
</dbReference>